<accession>A0ABQ9XKF1</accession>
<proteinExistence type="predicted"/>
<dbReference type="Proteomes" id="UP001281761">
    <property type="component" value="Unassembled WGS sequence"/>
</dbReference>
<keyword evidence="3" id="KW-1185">Reference proteome</keyword>
<sequence>MSKKSGNDVEIEVPRDLRLDGSADLRVDFFRSESRLTPTTAYFGKHNSDSHAGLERGEGRGRDKGGVREVGKEVEGEKGGGRVTTEGGREEANDCVPTDDNDTLFAVFAPPTKSETLRIHNRRSSMNVEERHDEEELR</sequence>
<reference evidence="2 3" key="1">
    <citation type="journal article" date="2022" name="bioRxiv">
        <title>Genomics of Preaxostyla Flagellates Illuminates Evolutionary Transitions and the Path Towards Mitochondrial Loss.</title>
        <authorList>
            <person name="Novak L.V.F."/>
            <person name="Treitli S.C."/>
            <person name="Pyrih J."/>
            <person name="Halakuc P."/>
            <person name="Pipaliya S.V."/>
            <person name="Vacek V."/>
            <person name="Brzon O."/>
            <person name="Soukal P."/>
            <person name="Eme L."/>
            <person name="Dacks J.B."/>
            <person name="Karnkowska A."/>
            <person name="Elias M."/>
            <person name="Hampl V."/>
        </authorList>
    </citation>
    <scope>NUCLEOTIDE SEQUENCE [LARGE SCALE GENOMIC DNA]</scope>
    <source>
        <strain evidence="2">NAU3</strain>
        <tissue evidence="2">Gut</tissue>
    </source>
</reference>
<feature type="compositionally biased region" description="Basic and acidic residues" evidence="1">
    <location>
        <begin position="46"/>
        <end position="80"/>
    </location>
</feature>
<feature type="region of interest" description="Disordered" evidence="1">
    <location>
        <begin position="119"/>
        <end position="138"/>
    </location>
</feature>
<feature type="compositionally biased region" description="Basic and acidic residues" evidence="1">
    <location>
        <begin position="128"/>
        <end position="138"/>
    </location>
</feature>
<gene>
    <name evidence="2" type="ORF">BLNAU_13796</name>
</gene>
<feature type="region of interest" description="Disordered" evidence="1">
    <location>
        <begin position="40"/>
        <end position="104"/>
    </location>
</feature>
<organism evidence="2 3">
    <name type="scientific">Blattamonas nauphoetae</name>
    <dbReference type="NCBI Taxonomy" id="2049346"/>
    <lineage>
        <taxon>Eukaryota</taxon>
        <taxon>Metamonada</taxon>
        <taxon>Preaxostyla</taxon>
        <taxon>Oxymonadida</taxon>
        <taxon>Blattamonas</taxon>
    </lineage>
</organism>
<evidence type="ECO:0000256" key="1">
    <source>
        <dbReference type="SAM" id="MobiDB-lite"/>
    </source>
</evidence>
<evidence type="ECO:0000313" key="3">
    <source>
        <dbReference type="Proteomes" id="UP001281761"/>
    </source>
</evidence>
<evidence type="ECO:0000313" key="2">
    <source>
        <dbReference type="EMBL" id="KAK2951309.1"/>
    </source>
</evidence>
<comment type="caution">
    <text evidence="2">The sequence shown here is derived from an EMBL/GenBank/DDBJ whole genome shotgun (WGS) entry which is preliminary data.</text>
</comment>
<name>A0ABQ9XKF1_9EUKA</name>
<protein>
    <submittedName>
        <fullName evidence="2">Uncharacterized protein</fullName>
    </submittedName>
</protein>
<dbReference type="EMBL" id="JARBJD010000121">
    <property type="protein sequence ID" value="KAK2951309.1"/>
    <property type="molecule type" value="Genomic_DNA"/>
</dbReference>